<comment type="caution">
    <text evidence="7">The sequence shown here is derived from an EMBL/GenBank/DDBJ whole genome shotgun (WGS) entry which is preliminary data.</text>
</comment>
<evidence type="ECO:0000256" key="4">
    <source>
        <dbReference type="ARBA" id="ARBA00022989"/>
    </source>
</evidence>
<evidence type="ECO:0000256" key="3">
    <source>
        <dbReference type="ARBA" id="ARBA00022692"/>
    </source>
</evidence>
<feature type="transmembrane region" description="Helical" evidence="6">
    <location>
        <begin position="104"/>
        <end position="128"/>
    </location>
</feature>
<protein>
    <submittedName>
        <fullName evidence="7">DUF423 domain-containing protein</fullName>
    </submittedName>
</protein>
<evidence type="ECO:0000313" key="8">
    <source>
        <dbReference type="Proteomes" id="UP001378956"/>
    </source>
</evidence>
<evidence type="ECO:0000313" key="7">
    <source>
        <dbReference type="EMBL" id="MEJ2903274.1"/>
    </source>
</evidence>
<dbReference type="EMBL" id="JBBEUB010000003">
    <property type="protein sequence ID" value="MEJ2903274.1"/>
    <property type="molecule type" value="Genomic_DNA"/>
</dbReference>
<sequence length="131" mass="14237">MDRRILVTASLFGAIAVMLGAFGAHGLKNVLDAGSIEIWTKGVEYQFYHTFALLFLAQFKGREAAQGKFVNLAYVFFTFGILLFSGSLYLLATRSVTNIGFVNYIGPVTPIGGLLLILGWLSLLLAALKSK</sequence>
<evidence type="ECO:0000256" key="5">
    <source>
        <dbReference type="ARBA" id="ARBA00023136"/>
    </source>
</evidence>
<reference evidence="7 8" key="1">
    <citation type="submission" date="2024-03" db="EMBL/GenBank/DDBJ databases">
        <title>Sequence of Lycoming College Course Isolates.</title>
        <authorList>
            <person name="Plotts O."/>
            <person name="Newman J."/>
        </authorList>
    </citation>
    <scope>NUCLEOTIDE SEQUENCE [LARGE SCALE GENOMIC DNA]</scope>
    <source>
        <strain evidence="7 8">CJB-3</strain>
    </source>
</reference>
<organism evidence="7 8">
    <name type="scientific">Pedobacter panaciterrae</name>
    <dbReference type="NCBI Taxonomy" id="363849"/>
    <lineage>
        <taxon>Bacteria</taxon>
        <taxon>Pseudomonadati</taxon>
        <taxon>Bacteroidota</taxon>
        <taxon>Sphingobacteriia</taxon>
        <taxon>Sphingobacteriales</taxon>
        <taxon>Sphingobacteriaceae</taxon>
        <taxon>Pedobacter</taxon>
    </lineage>
</organism>
<dbReference type="PANTHER" id="PTHR43461">
    <property type="entry name" value="TRANSMEMBRANE PROTEIN 256"/>
    <property type="match status" value="1"/>
</dbReference>
<keyword evidence="5 6" id="KW-0472">Membrane</keyword>
<name>A0ABU8NLZ0_9SPHI</name>
<evidence type="ECO:0000256" key="1">
    <source>
        <dbReference type="ARBA" id="ARBA00004141"/>
    </source>
</evidence>
<dbReference type="Pfam" id="PF04241">
    <property type="entry name" value="DUF423"/>
    <property type="match status" value="1"/>
</dbReference>
<dbReference type="PANTHER" id="PTHR43461:SF1">
    <property type="entry name" value="TRANSMEMBRANE PROTEIN 256"/>
    <property type="match status" value="1"/>
</dbReference>
<feature type="transmembrane region" description="Helical" evidence="6">
    <location>
        <begin position="71"/>
        <end position="92"/>
    </location>
</feature>
<keyword evidence="8" id="KW-1185">Reference proteome</keyword>
<proteinExistence type="inferred from homology"/>
<dbReference type="InterPro" id="IPR006696">
    <property type="entry name" value="DUF423"/>
</dbReference>
<gene>
    <name evidence="7" type="ORF">WAE58_12600</name>
</gene>
<comment type="subcellular location">
    <subcellularLocation>
        <location evidence="1">Membrane</location>
        <topology evidence="1">Multi-pass membrane protein</topology>
    </subcellularLocation>
</comment>
<dbReference type="Proteomes" id="UP001378956">
    <property type="component" value="Unassembled WGS sequence"/>
</dbReference>
<evidence type="ECO:0000256" key="2">
    <source>
        <dbReference type="ARBA" id="ARBA00009694"/>
    </source>
</evidence>
<keyword evidence="4 6" id="KW-1133">Transmembrane helix</keyword>
<comment type="similarity">
    <text evidence="2">Belongs to the UPF0382 family.</text>
</comment>
<evidence type="ECO:0000256" key="6">
    <source>
        <dbReference type="SAM" id="Phobius"/>
    </source>
</evidence>
<dbReference type="RefSeq" id="WP_172659836.1">
    <property type="nucleotide sequence ID" value="NZ_CBFGNQ010000001.1"/>
</dbReference>
<keyword evidence="3 6" id="KW-0812">Transmembrane</keyword>
<accession>A0ABU8NLZ0</accession>